<dbReference type="STRING" id="656914.SAMN00017405_0780"/>
<evidence type="ECO:0000313" key="9">
    <source>
        <dbReference type="Proteomes" id="UP000192731"/>
    </source>
</evidence>
<evidence type="ECO:0000313" key="8">
    <source>
        <dbReference type="EMBL" id="SMB79598.1"/>
    </source>
</evidence>
<dbReference type="RefSeq" id="WP_084051895.1">
    <property type="nucleotide sequence ID" value="NZ_FWWT01000005.1"/>
</dbReference>
<dbReference type="EMBL" id="FWWT01000005">
    <property type="protein sequence ID" value="SMB79598.1"/>
    <property type="molecule type" value="Genomic_DNA"/>
</dbReference>
<reference evidence="8 9" key="1">
    <citation type="submission" date="2017-04" db="EMBL/GenBank/DDBJ databases">
        <authorList>
            <person name="Afonso C.L."/>
            <person name="Miller P.J."/>
            <person name="Scott M.A."/>
            <person name="Spackman E."/>
            <person name="Goraichik I."/>
            <person name="Dimitrov K.M."/>
            <person name="Suarez D.L."/>
            <person name="Swayne D.E."/>
        </authorList>
    </citation>
    <scope>NUCLEOTIDE SEQUENCE [LARGE SCALE GENOMIC DNA]</scope>
    <source>
        <strain evidence="8 9">DSM 11270</strain>
    </source>
</reference>
<gene>
    <name evidence="8" type="ORF">SAMN00017405_0780</name>
</gene>
<dbReference type="GO" id="GO:0005886">
    <property type="term" value="C:plasma membrane"/>
    <property type="evidence" value="ECO:0007669"/>
    <property type="project" value="UniProtKB-SubCell"/>
</dbReference>
<dbReference type="GO" id="GO:0140359">
    <property type="term" value="F:ABC-type transporter activity"/>
    <property type="evidence" value="ECO:0007669"/>
    <property type="project" value="InterPro"/>
</dbReference>
<keyword evidence="4 6" id="KW-1133">Transmembrane helix</keyword>
<dbReference type="AlphaFoldDB" id="A0A1W1UES3"/>
<feature type="transmembrane region" description="Helical" evidence="6">
    <location>
        <begin position="215"/>
        <end position="238"/>
    </location>
</feature>
<name>A0A1W1UES3_DESTI</name>
<feature type="domain" description="ABC-2 type transporter transmembrane" evidence="7">
    <location>
        <begin position="19"/>
        <end position="355"/>
    </location>
</feature>
<evidence type="ECO:0000256" key="4">
    <source>
        <dbReference type="ARBA" id="ARBA00022989"/>
    </source>
</evidence>
<comment type="subcellular location">
    <subcellularLocation>
        <location evidence="1">Cell membrane</location>
        <topology evidence="1">Multi-pass membrane protein</topology>
    </subcellularLocation>
</comment>
<evidence type="ECO:0000256" key="6">
    <source>
        <dbReference type="SAM" id="Phobius"/>
    </source>
</evidence>
<dbReference type="InterPro" id="IPR051449">
    <property type="entry name" value="ABC-2_transporter_component"/>
</dbReference>
<protein>
    <submittedName>
        <fullName evidence="8">ABC-2 type transport system permease protein</fullName>
    </submittedName>
</protein>
<keyword evidence="5 6" id="KW-0472">Membrane</keyword>
<feature type="transmembrane region" description="Helical" evidence="6">
    <location>
        <begin position="187"/>
        <end position="209"/>
    </location>
</feature>
<evidence type="ECO:0000256" key="3">
    <source>
        <dbReference type="ARBA" id="ARBA00022692"/>
    </source>
</evidence>
<feature type="transmembrane region" description="Helical" evidence="6">
    <location>
        <begin position="343"/>
        <end position="363"/>
    </location>
</feature>
<dbReference type="Pfam" id="PF12698">
    <property type="entry name" value="ABC2_membrane_3"/>
    <property type="match status" value="1"/>
</dbReference>
<feature type="transmembrane region" description="Helical" evidence="6">
    <location>
        <begin position="18"/>
        <end position="38"/>
    </location>
</feature>
<keyword evidence="2" id="KW-1003">Cell membrane</keyword>
<organism evidence="8 9">
    <name type="scientific">Desulfonispora thiosulfatigenes DSM 11270</name>
    <dbReference type="NCBI Taxonomy" id="656914"/>
    <lineage>
        <taxon>Bacteria</taxon>
        <taxon>Bacillati</taxon>
        <taxon>Bacillota</taxon>
        <taxon>Clostridia</taxon>
        <taxon>Eubacteriales</taxon>
        <taxon>Peptococcaceae</taxon>
        <taxon>Desulfonispora</taxon>
    </lineage>
</organism>
<dbReference type="Proteomes" id="UP000192731">
    <property type="component" value="Unassembled WGS sequence"/>
</dbReference>
<keyword evidence="3 6" id="KW-0812">Transmembrane</keyword>
<keyword evidence="9" id="KW-1185">Reference proteome</keyword>
<evidence type="ECO:0000256" key="1">
    <source>
        <dbReference type="ARBA" id="ARBA00004651"/>
    </source>
</evidence>
<dbReference type="PANTHER" id="PTHR30294:SF29">
    <property type="entry name" value="MULTIDRUG ABC TRANSPORTER PERMEASE YBHS-RELATED"/>
    <property type="match status" value="1"/>
</dbReference>
<accession>A0A1W1UES3</accession>
<proteinExistence type="predicted"/>
<dbReference type="Gene3D" id="3.40.1710.10">
    <property type="entry name" value="abc type-2 transporter like domain"/>
    <property type="match status" value="1"/>
</dbReference>
<feature type="transmembrane region" description="Helical" evidence="6">
    <location>
        <begin position="287"/>
        <end position="307"/>
    </location>
</feature>
<sequence length="382" mass="41560">MKAKILNLYNLFLTHKEVIISIILLLTIPPIASMILGYEFKEHVVNNVTTAIVDHDNSTLSRSLVDKIKTNDAFNVTNYPENNDDIENLIDKGEIVVGMIIPENFSIDLLNGQAPKVLVAYDGAQMSAVSSAKGRISEILSTIKAGYLIGLGGGKLGLMPGEVKDHIMPLNYTYRFLGNPAKSISNYMLQGMLIGVAQVGIVILGVVVANKKGYLPLWIKSIVCGLLGAIAILSTIIIQVKYFGFPFKGSVLAAIILTVLYSIGITSIGITLGILKDDKMEAANSSMSLVSATILLAGYTFPVMAMPGMFGPISKYVPFLYYGIPMRDISLLGLNLADVLPEIYWLTKFVLIMWGVLLMAFLAKTKKKSKEKSKIGTVDLEM</sequence>
<evidence type="ECO:0000256" key="5">
    <source>
        <dbReference type="ARBA" id="ARBA00023136"/>
    </source>
</evidence>
<dbReference type="OrthoDB" id="9788252at2"/>
<feature type="transmembrane region" description="Helical" evidence="6">
    <location>
        <begin position="250"/>
        <end position="275"/>
    </location>
</feature>
<dbReference type="PANTHER" id="PTHR30294">
    <property type="entry name" value="MEMBRANE COMPONENT OF ABC TRANSPORTER YHHJ-RELATED"/>
    <property type="match status" value="1"/>
</dbReference>
<evidence type="ECO:0000256" key="2">
    <source>
        <dbReference type="ARBA" id="ARBA00022475"/>
    </source>
</evidence>
<dbReference type="InterPro" id="IPR013525">
    <property type="entry name" value="ABC2_TM"/>
</dbReference>
<evidence type="ECO:0000259" key="7">
    <source>
        <dbReference type="Pfam" id="PF12698"/>
    </source>
</evidence>